<evidence type="ECO:0000256" key="3">
    <source>
        <dbReference type="ARBA" id="ARBA00031983"/>
    </source>
</evidence>
<accession>A0A517MRB5</accession>
<keyword evidence="6" id="KW-1185">Reference proteome</keyword>
<dbReference type="PANTHER" id="PTHR43393:SF3">
    <property type="entry name" value="LYSINE DECARBOXYLASE-LIKE PROTEIN"/>
    <property type="match status" value="1"/>
</dbReference>
<evidence type="ECO:0000256" key="4">
    <source>
        <dbReference type="SAM" id="MobiDB-lite"/>
    </source>
</evidence>
<dbReference type="AlphaFoldDB" id="A0A517MRB5"/>
<name>A0A517MRB5_9BACT</name>
<evidence type="ECO:0000256" key="1">
    <source>
        <dbReference type="ARBA" id="ARBA00000274"/>
    </source>
</evidence>
<gene>
    <name evidence="5" type="ORF">HG15A2_06790</name>
</gene>
<dbReference type="GO" id="GO:0008714">
    <property type="term" value="F:AMP nucleosidase activity"/>
    <property type="evidence" value="ECO:0007669"/>
    <property type="project" value="UniProtKB-EC"/>
</dbReference>
<dbReference type="InterPro" id="IPR031100">
    <property type="entry name" value="LOG_fam"/>
</dbReference>
<feature type="region of interest" description="Disordered" evidence="4">
    <location>
        <begin position="1"/>
        <end position="28"/>
    </location>
</feature>
<dbReference type="Proteomes" id="UP000319852">
    <property type="component" value="Chromosome"/>
</dbReference>
<dbReference type="InterPro" id="IPR052341">
    <property type="entry name" value="LOG_family_nucleotidases"/>
</dbReference>
<dbReference type="PANTHER" id="PTHR43393">
    <property type="entry name" value="CYTOKININ RIBOSIDE 5'-MONOPHOSPHATE PHOSPHORIBOHYDROLASE"/>
    <property type="match status" value="1"/>
</dbReference>
<dbReference type="KEGG" id="amob:HG15A2_06790"/>
<proteinExistence type="predicted"/>
<protein>
    <recommendedName>
        <fullName evidence="3">AMP nucleosidase</fullName>
        <ecNumber evidence="2">3.2.2.4</ecNumber>
    </recommendedName>
    <alternativeName>
        <fullName evidence="3">AMP nucleosidase</fullName>
    </alternativeName>
</protein>
<comment type="catalytic activity">
    <reaction evidence="1">
        <text>AMP + H2O = D-ribose 5-phosphate + adenine</text>
        <dbReference type="Rhea" id="RHEA:20129"/>
        <dbReference type="ChEBI" id="CHEBI:15377"/>
        <dbReference type="ChEBI" id="CHEBI:16708"/>
        <dbReference type="ChEBI" id="CHEBI:78346"/>
        <dbReference type="ChEBI" id="CHEBI:456215"/>
        <dbReference type="EC" id="3.2.2.4"/>
    </reaction>
</comment>
<sequence length="309" mass="34790">MSDQRASKPRPVAETGGGAAEPELPPSRFDLDEAVAKNRRAILESHSYRLPEVDIDFLGRSEQRPIRMQLELQKAETLLRENNVATTVVVFGGTQIVPKEEAEARLAGAKRHQEKRPDDPRIAREIERAEAVLKNSHFYDEAKEFAKIVSSSCQKDGKCDFVITTGGGPGIMEAANRGAFEIGAKSCGLNIELPHEQEPNHYITPELCFQFSYFAMRKFHFILRAAALAVFPGGFGTLDELFNTLTLRQTGRMQEIPIIMYGTEYWNNLINFQQFADEGVIADEHLDLLHFADSPEEAWRIIAEFHQVD</sequence>
<dbReference type="RefSeq" id="WP_145057779.1">
    <property type="nucleotide sequence ID" value="NZ_CP036263.1"/>
</dbReference>
<dbReference type="Pfam" id="PF03641">
    <property type="entry name" value="Lysine_decarbox"/>
    <property type="match status" value="1"/>
</dbReference>
<dbReference type="SUPFAM" id="SSF102405">
    <property type="entry name" value="MCP/YpsA-like"/>
    <property type="match status" value="1"/>
</dbReference>
<dbReference type="GO" id="GO:0005829">
    <property type="term" value="C:cytosol"/>
    <property type="evidence" value="ECO:0007669"/>
    <property type="project" value="TreeGrafter"/>
</dbReference>
<evidence type="ECO:0000256" key="2">
    <source>
        <dbReference type="ARBA" id="ARBA00011985"/>
    </source>
</evidence>
<evidence type="ECO:0000313" key="6">
    <source>
        <dbReference type="Proteomes" id="UP000319852"/>
    </source>
</evidence>
<evidence type="ECO:0000313" key="5">
    <source>
        <dbReference type="EMBL" id="QDS97418.1"/>
    </source>
</evidence>
<dbReference type="OrthoDB" id="9801098at2"/>
<dbReference type="Gene3D" id="3.40.50.450">
    <property type="match status" value="1"/>
</dbReference>
<reference evidence="5 6" key="1">
    <citation type="submission" date="2019-02" db="EMBL/GenBank/DDBJ databases">
        <title>Deep-cultivation of Planctomycetes and their phenomic and genomic characterization uncovers novel biology.</title>
        <authorList>
            <person name="Wiegand S."/>
            <person name="Jogler M."/>
            <person name="Boedeker C."/>
            <person name="Pinto D."/>
            <person name="Vollmers J."/>
            <person name="Rivas-Marin E."/>
            <person name="Kohn T."/>
            <person name="Peeters S.H."/>
            <person name="Heuer A."/>
            <person name="Rast P."/>
            <person name="Oberbeckmann S."/>
            <person name="Bunk B."/>
            <person name="Jeske O."/>
            <person name="Meyerdierks A."/>
            <person name="Storesund J.E."/>
            <person name="Kallscheuer N."/>
            <person name="Luecker S."/>
            <person name="Lage O.M."/>
            <person name="Pohl T."/>
            <person name="Merkel B.J."/>
            <person name="Hornburger P."/>
            <person name="Mueller R.-W."/>
            <person name="Bruemmer F."/>
            <person name="Labrenz M."/>
            <person name="Spormann A.M."/>
            <person name="Op den Camp H."/>
            <person name="Overmann J."/>
            <person name="Amann R."/>
            <person name="Jetten M.S.M."/>
            <person name="Mascher T."/>
            <person name="Medema M.H."/>
            <person name="Devos D.P."/>
            <person name="Kaster A.-K."/>
            <person name="Ovreas L."/>
            <person name="Rohde M."/>
            <person name="Galperin M.Y."/>
            <person name="Jogler C."/>
        </authorList>
    </citation>
    <scope>NUCLEOTIDE SEQUENCE [LARGE SCALE GENOMIC DNA]</scope>
    <source>
        <strain evidence="5 6">HG15A2</strain>
    </source>
</reference>
<dbReference type="EC" id="3.2.2.4" evidence="2"/>
<dbReference type="EMBL" id="CP036263">
    <property type="protein sequence ID" value="QDS97418.1"/>
    <property type="molecule type" value="Genomic_DNA"/>
</dbReference>
<organism evidence="5 6">
    <name type="scientific">Adhaeretor mobilis</name>
    <dbReference type="NCBI Taxonomy" id="1930276"/>
    <lineage>
        <taxon>Bacteria</taxon>
        <taxon>Pseudomonadati</taxon>
        <taxon>Planctomycetota</taxon>
        <taxon>Planctomycetia</taxon>
        <taxon>Pirellulales</taxon>
        <taxon>Lacipirellulaceae</taxon>
        <taxon>Adhaeretor</taxon>
    </lineage>
</organism>